<evidence type="ECO:0000256" key="5">
    <source>
        <dbReference type="ARBA" id="ARBA00007383"/>
    </source>
</evidence>
<evidence type="ECO:0000256" key="1">
    <source>
        <dbReference type="ARBA" id="ARBA00000077"/>
    </source>
</evidence>
<dbReference type="PANTHER" id="PTHR10954">
    <property type="entry name" value="RIBONUCLEASE H2 SUBUNIT A"/>
    <property type="match status" value="1"/>
</dbReference>
<dbReference type="AlphaFoldDB" id="A0A0C7P2J9"/>
<feature type="binding site" evidence="12">
    <location>
        <position position="21"/>
    </location>
    <ligand>
        <name>a divalent metal cation</name>
        <dbReference type="ChEBI" id="CHEBI:60240"/>
    </ligand>
</feature>
<dbReference type="SUPFAM" id="SSF53098">
    <property type="entry name" value="Ribonuclease H-like"/>
    <property type="match status" value="1"/>
</dbReference>
<evidence type="ECO:0000256" key="4">
    <source>
        <dbReference type="ARBA" id="ARBA00004496"/>
    </source>
</evidence>
<evidence type="ECO:0000259" key="14">
    <source>
        <dbReference type="PROSITE" id="PS51975"/>
    </source>
</evidence>
<evidence type="ECO:0000313" key="16">
    <source>
        <dbReference type="Proteomes" id="UP000032809"/>
    </source>
</evidence>
<evidence type="ECO:0000256" key="9">
    <source>
        <dbReference type="ARBA" id="ARBA00022759"/>
    </source>
</evidence>
<feature type="domain" description="RNase H type-2" evidence="14">
    <location>
        <begin position="14"/>
        <end position="208"/>
    </location>
</feature>
<dbReference type="NCBIfam" id="NF000595">
    <property type="entry name" value="PRK00015.1-3"/>
    <property type="match status" value="1"/>
</dbReference>
<dbReference type="InterPro" id="IPR022898">
    <property type="entry name" value="RNase_HII"/>
</dbReference>
<dbReference type="PANTHER" id="PTHR10954:SF18">
    <property type="entry name" value="RIBONUCLEASE HII"/>
    <property type="match status" value="1"/>
</dbReference>
<keyword evidence="8 12" id="KW-0479">Metal-binding</keyword>
<dbReference type="EC" id="3.1.26.4" evidence="13"/>
<dbReference type="GO" id="GO:0004523">
    <property type="term" value="F:RNA-DNA hybrid ribonuclease activity"/>
    <property type="evidence" value="ECO:0007669"/>
    <property type="project" value="UniProtKB-UniRule"/>
</dbReference>
<evidence type="ECO:0000313" key="15">
    <source>
        <dbReference type="EMBL" id="CEP78550.1"/>
    </source>
</evidence>
<evidence type="ECO:0000256" key="3">
    <source>
        <dbReference type="ARBA" id="ARBA00004065"/>
    </source>
</evidence>
<evidence type="ECO:0000256" key="6">
    <source>
        <dbReference type="ARBA" id="ARBA00022490"/>
    </source>
</evidence>
<dbReference type="GO" id="GO:0032299">
    <property type="term" value="C:ribonuclease H2 complex"/>
    <property type="evidence" value="ECO:0007669"/>
    <property type="project" value="TreeGrafter"/>
</dbReference>
<dbReference type="GO" id="GO:0005737">
    <property type="term" value="C:cytoplasm"/>
    <property type="evidence" value="ECO:0007669"/>
    <property type="project" value="UniProtKB-SubCell"/>
</dbReference>
<dbReference type="PROSITE" id="PS51975">
    <property type="entry name" value="RNASE_H_2"/>
    <property type="match status" value="1"/>
</dbReference>
<evidence type="ECO:0000256" key="12">
    <source>
        <dbReference type="PROSITE-ProRule" id="PRU01319"/>
    </source>
</evidence>
<sequence length="219" mass="25170">MDNFIEYSYFKDYDYLIGIDEAGRGPLAGPVFVGAVIIDSPSDLKLLSSLGKDSKALTPKEREKRYLLLKRDFNCLSYSSSPQLIDKINILKATQIAMINLLKNAINGNPHKYFTLVDGKFFKLPYQYECIIKGDQKSHLIGAASIIAKYERDIYMIDLHKVYPQYDFETNKGYPTKKHIENIRKFGIISEHRKTFNPIKQFLKDGILQEASEINNQQC</sequence>
<comment type="catalytic activity">
    <reaction evidence="1 12 13">
        <text>Endonucleolytic cleavage to 5'-phosphomonoester.</text>
        <dbReference type="EC" id="3.1.26.4"/>
    </reaction>
</comment>
<comment type="cofactor">
    <cofactor evidence="12">
        <name>Mn(2+)</name>
        <dbReference type="ChEBI" id="CHEBI:29035"/>
    </cofactor>
    <cofactor evidence="12">
        <name>Mg(2+)</name>
        <dbReference type="ChEBI" id="CHEBI:18420"/>
    </cofactor>
    <text evidence="12">Manganese or magnesium. Binds 1 divalent metal ion per monomer in the absence of substrate. May bind a second metal ion after substrate binding.</text>
</comment>
<evidence type="ECO:0000256" key="13">
    <source>
        <dbReference type="RuleBase" id="RU003515"/>
    </source>
</evidence>
<dbReference type="Proteomes" id="UP000032809">
    <property type="component" value="Chromosome I"/>
</dbReference>
<name>A0A0C7P2J9_DEFTU</name>
<dbReference type="PATRIC" id="fig|1006576.9.peg.1253"/>
<evidence type="ECO:0000256" key="2">
    <source>
        <dbReference type="ARBA" id="ARBA00001946"/>
    </source>
</evidence>
<evidence type="ECO:0000256" key="8">
    <source>
        <dbReference type="ARBA" id="ARBA00022723"/>
    </source>
</evidence>
<proteinExistence type="inferred from homology"/>
<keyword evidence="9 12" id="KW-0255">Endonuclease</keyword>
<keyword evidence="10 12" id="KW-0378">Hydrolase</keyword>
<feature type="binding site" evidence="12">
    <location>
        <position position="20"/>
    </location>
    <ligand>
        <name>a divalent metal cation</name>
        <dbReference type="ChEBI" id="CHEBI:60240"/>
    </ligand>
</feature>
<dbReference type="GO" id="GO:0003723">
    <property type="term" value="F:RNA binding"/>
    <property type="evidence" value="ECO:0007669"/>
    <property type="project" value="UniProtKB-UniRule"/>
</dbReference>
<comment type="subcellular location">
    <subcellularLocation>
        <location evidence="4">Cytoplasm</location>
    </subcellularLocation>
</comment>
<accession>A0A0C7P2J9</accession>
<evidence type="ECO:0000256" key="11">
    <source>
        <dbReference type="ARBA" id="ARBA00023211"/>
    </source>
</evidence>
<dbReference type="InterPro" id="IPR024567">
    <property type="entry name" value="RNase_HII/HIII_dom"/>
</dbReference>
<comment type="cofactor">
    <cofactor evidence="2">
        <name>Mg(2+)</name>
        <dbReference type="ChEBI" id="CHEBI:18420"/>
    </cofactor>
</comment>
<keyword evidence="11" id="KW-0464">Manganese</keyword>
<comment type="function">
    <text evidence="3 13">Endonuclease that specifically degrades the RNA of RNA-DNA hybrids.</text>
</comment>
<keyword evidence="6" id="KW-0963">Cytoplasm</keyword>
<dbReference type="GO" id="GO:0046872">
    <property type="term" value="F:metal ion binding"/>
    <property type="evidence" value="ECO:0007669"/>
    <property type="project" value="UniProtKB-KW"/>
</dbReference>
<dbReference type="KEGG" id="dtn:DTL3_1252"/>
<dbReference type="HOGENOM" id="CLU_036532_3_2_0"/>
<dbReference type="CDD" id="cd07182">
    <property type="entry name" value="RNase_HII_bacteria_HII_like"/>
    <property type="match status" value="1"/>
</dbReference>
<dbReference type="Gene3D" id="3.30.420.10">
    <property type="entry name" value="Ribonuclease H-like superfamily/Ribonuclease H"/>
    <property type="match status" value="1"/>
</dbReference>
<gene>
    <name evidence="15" type="primary">rnhB</name>
    <name evidence="15" type="ORF">DTL3_1252</name>
</gene>
<protein>
    <recommendedName>
        <fullName evidence="13">Ribonuclease</fullName>
        <ecNumber evidence="13">3.1.26.4</ecNumber>
    </recommendedName>
</protein>
<dbReference type="EMBL" id="LN824141">
    <property type="protein sequence ID" value="CEP78550.1"/>
    <property type="molecule type" value="Genomic_DNA"/>
</dbReference>
<comment type="similarity">
    <text evidence="5 13">Belongs to the RNase HII family.</text>
</comment>
<dbReference type="STRING" id="1006576.DTL3_1252"/>
<dbReference type="GO" id="GO:0006298">
    <property type="term" value="P:mismatch repair"/>
    <property type="evidence" value="ECO:0007669"/>
    <property type="project" value="TreeGrafter"/>
</dbReference>
<organism evidence="15 16">
    <name type="scientific">Defluviitoga tunisiensis</name>
    <dbReference type="NCBI Taxonomy" id="1006576"/>
    <lineage>
        <taxon>Bacteria</taxon>
        <taxon>Thermotogati</taxon>
        <taxon>Thermotogota</taxon>
        <taxon>Thermotogae</taxon>
        <taxon>Petrotogales</taxon>
        <taxon>Petrotogaceae</taxon>
        <taxon>Defluviitoga</taxon>
    </lineage>
</organism>
<dbReference type="InterPro" id="IPR036397">
    <property type="entry name" value="RNaseH_sf"/>
</dbReference>
<keyword evidence="7 12" id="KW-0540">Nuclease</keyword>
<reference evidence="16" key="1">
    <citation type="submission" date="2014-11" db="EMBL/GenBank/DDBJ databases">
        <authorList>
            <person name="Wibberg D."/>
        </authorList>
    </citation>
    <scope>NUCLEOTIDE SEQUENCE [LARGE SCALE GENOMIC DNA]</scope>
    <source>
        <strain evidence="16">L3</strain>
    </source>
</reference>
<keyword evidence="16" id="KW-1185">Reference proteome</keyword>
<dbReference type="InterPro" id="IPR001352">
    <property type="entry name" value="RNase_HII/HIII"/>
</dbReference>
<feature type="binding site" evidence="12">
    <location>
        <position position="118"/>
    </location>
    <ligand>
        <name>a divalent metal cation</name>
        <dbReference type="ChEBI" id="CHEBI:60240"/>
    </ligand>
</feature>
<evidence type="ECO:0000256" key="7">
    <source>
        <dbReference type="ARBA" id="ARBA00022722"/>
    </source>
</evidence>
<evidence type="ECO:0000256" key="10">
    <source>
        <dbReference type="ARBA" id="ARBA00022801"/>
    </source>
</evidence>
<dbReference type="GO" id="GO:0043137">
    <property type="term" value="P:DNA replication, removal of RNA primer"/>
    <property type="evidence" value="ECO:0007669"/>
    <property type="project" value="TreeGrafter"/>
</dbReference>
<dbReference type="Pfam" id="PF01351">
    <property type="entry name" value="RNase_HII"/>
    <property type="match status" value="1"/>
</dbReference>
<dbReference type="InterPro" id="IPR012337">
    <property type="entry name" value="RNaseH-like_sf"/>
</dbReference>